<dbReference type="EMBL" id="MU155288">
    <property type="protein sequence ID" value="KAF9476581.1"/>
    <property type="molecule type" value="Genomic_DNA"/>
</dbReference>
<feature type="region of interest" description="Disordered" evidence="1">
    <location>
        <begin position="360"/>
        <end position="419"/>
    </location>
</feature>
<sequence>MKVLPKFTSTSTVNSMSLNAQANAISRPNAIDGRNPHVTALQDGHISSGNTTENVISIAATSPSTSRASLTSLPISLGAIAQTGNESTASAAQFYGSARRTAFVPDPADKHLMLFRNPPPYTRLDEKLTQEKERRSQPRSRLSKSLDGEALINRHEKWALTALQTMKNKTNVEMKSTFVQTVPSLATSIPRRTSSILHSLPSFAASSSASTMEPTSVQGSRNPFRKRVLSYPDMPAFGGGASMQNSDKASSTCLPDFVSMSKTAMKASENLSRDLSTTMGPRTKSKLNPKPRTSMPSASASNVSSVPSTSSAASRREKRIPLFSPTTSTNSRPLMPISAVKVPILPDDVRQEALRRETKQISLLSRKRDRPAEDGQDLQEPATKKVARSTSMGKIKTKDREMEKAKAFDWASWGKTGLP</sequence>
<gene>
    <name evidence="2" type="ORF">BDN70DRAFT_882183</name>
</gene>
<comment type="caution">
    <text evidence="2">The sequence shown here is derived from an EMBL/GenBank/DDBJ whole genome shotgun (WGS) entry which is preliminary data.</text>
</comment>
<feature type="compositionally biased region" description="Basic and acidic residues" evidence="1">
    <location>
        <begin position="396"/>
        <end position="407"/>
    </location>
</feature>
<proteinExistence type="predicted"/>
<organism evidence="2 3">
    <name type="scientific">Pholiota conissans</name>
    <dbReference type="NCBI Taxonomy" id="109636"/>
    <lineage>
        <taxon>Eukaryota</taxon>
        <taxon>Fungi</taxon>
        <taxon>Dikarya</taxon>
        <taxon>Basidiomycota</taxon>
        <taxon>Agaricomycotina</taxon>
        <taxon>Agaricomycetes</taxon>
        <taxon>Agaricomycetidae</taxon>
        <taxon>Agaricales</taxon>
        <taxon>Agaricineae</taxon>
        <taxon>Strophariaceae</taxon>
        <taxon>Pholiota</taxon>
    </lineage>
</organism>
<name>A0A9P5YZ75_9AGAR</name>
<evidence type="ECO:0000313" key="2">
    <source>
        <dbReference type="EMBL" id="KAF9476581.1"/>
    </source>
</evidence>
<feature type="compositionally biased region" description="Basic and acidic residues" evidence="1">
    <location>
        <begin position="123"/>
        <end position="136"/>
    </location>
</feature>
<evidence type="ECO:0000256" key="1">
    <source>
        <dbReference type="SAM" id="MobiDB-lite"/>
    </source>
</evidence>
<feature type="compositionally biased region" description="Polar residues" evidence="1">
    <location>
        <begin position="270"/>
        <end position="280"/>
    </location>
</feature>
<dbReference type="Proteomes" id="UP000807469">
    <property type="component" value="Unassembled WGS sequence"/>
</dbReference>
<dbReference type="AlphaFoldDB" id="A0A9P5YZ75"/>
<feature type="region of interest" description="Disordered" evidence="1">
    <location>
        <begin position="117"/>
        <end position="148"/>
    </location>
</feature>
<keyword evidence="3" id="KW-1185">Reference proteome</keyword>
<feature type="region of interest" description="Disordered" evidence="1">
    <location>
        <begin position="270"/>
        <end position="331"/>
    </location>
</feature>
<protein>
    <submittedName>
        <fullName evidence="2">Uncharacterized protein</fullName>
    </submittedName>
</protein>
<evidence type="ECO:0000313" key="3">
    <source>
        <dbReference type="Proteomes" id="UP000807469"/>
    </source>
</evidence>
<accession>A0A9P5YZ75</accession>
<reference evidence="2" key="1">
    <citation type="submission" date="2020-11" db="EMBL/GenBank/DDBJ databases">
        <authorList>
            <consortium name="DOE Joint Genome Institute"/>
            <person name="Ahrendt S."/>
            <person name="Riley R."/>
            <person name="Andreopoulos W."/>
            <person name="Labutti K."/>
            <person name="Pangilinan J."/>
            <person name="Ruiz-Duenas F.J."/>
            <person name="Barrasa J.M."/>
            <person name="Sanchez-Garcia M."/>
            <person name="Camarero S."/>
            <person name="Miyauchi S."/>
            <person name="Serrano A."/>
            <person name="Linde D."/>
            <person name="Babiker R."/>
            <person name="Drula E."/>
            <person name="Ayuso-Fernandez I."/>
            <person name="Pacheco R."/>
            <person name="Padilla G."/>
            <person name="Ferreira P."/>
            <person name="Barriuso J."/>
            <person name="Kellner H."/>
            <person name="Castanera R."/>
            <person name="Alfaro M."/>
            <person name="Ramirez L."/>
            <person name="Pisabarro A.G."/>
            <person name="Kuo A."/>
            <person name="Tritt A."/>
            <person name="Lipzen A."/>
            <person name="He G."/>
            <person name="Yan M."/>
            <person name="Ng V."/>
            <person name="Cullen D."/>
            <person name="Martin F."/>
            <person name="Rosso M.-N."/>
            <person name="Henrissat B."/>
            <person name="Hibbett D."/>
            <person name="Martinez A.T."/>
            <person name="Grigoriev I.V."/>
        </authorList>
    </citation>
    <scope>NUCLEOTIDE SEQUENCE</scope>
    <source>
        <strain evidence="2">CIRM-BRFM 674</strain>
    </source>
</reference>
<feature type="compositionally biased region" description="Low complexity" evidence="1">
    <location>
        <begin position="293"/>
        <end position="313"/>
    </location>
</feature>